<dbReference type="InterPro" id="IPR000719">
    <property type="entry name" value="Prot_kinase_dom"/>
</dbReference>
<dbReference type="Pfam" id="PF00566">
    <property type="entry name" value="RabGAP-TBC"/>
    <property type="match status" value="1"/>
</dbReference>
<dbReference type="InterPro" id="IPR000195">
    <property type="entry name" value="Rab-GAP-TBC_dom"/>
</dbReference>
<dbReference type="InterPro" id="IPR011009">
    <property type="entry name" value="Kinase-like_dom_sf"/>
</dbReference>
<dbReference type="InterPro" id="IPR035969">
    <property type="entry name" value="Rab-GAP_TBC_sf"/>
</dbReference>
<dbReference type="AlphaFoldDB" id="A0A8J4WF64"/>
<dbReference type="PANTHER" id="PTHR44305:SF24">
    <property type="entry name" value="TYROSINE-PROTEIN KINASE C03B1.5-RELATED"/>
    <property type="match status" value="1"/>
</dbReference>
<dbReference type="PROSITE" id="PS50086">
    <property type="entry name" value="TBC_RABGAP"/>
    <property type="match status" value="1"/>
</dbReference>
<dbReference type="EMBL" id="LUCH01005494">
    <property type="protein sequence ID" value="KAF5398031.1"/>
    <property type="molecule type" value="Genomic_DNA"/>
</dbReference>
<dbReference type="SMART" id="SM00220">
    <property type="entry name" value="S_TKc"/>
    <property type="match status" value="1"/>
</dbReference>
<protein>
    <submittedName>
        <fullName evidence="4">TBC domain-containing protein kinase protein</fullName>
    </submittedName>
</protein>
<dbReference type="Gene3D" id="1.10.472.80">
    <property type="entry name" value="Ypt/Rab-GAP domain of gyp1p, domain 3"/>
    <property type="match status" value="1"/>
</dbReference>
<keyword evidence="1" id="KW-0472">Membrane</keyword>
<gene>
    <name evidence="4" type="ORF">PHET_08843</name>
</gene>
<feature type="domain" description="Rab-GAP TBC" evidence="3">
    <location>
        <begin position="571"/>
        <end position="785"/>
    </location>
</feature>
<dbReference type="SUPFAM" id="SSF52821">
    <property type="entry name" value="Rhodanese/Cell cycle control phosphatase"/>
    <property type="match status" value="1"/>
</dbReference>
<keyword evidence="4" id="KW-0418">Kinase</keyword>
<evidence type="ECO:0000313" key="4">
    <source>
        <dbReference type="EMBL" id="KAF5398031.1"/>
    </source>
</evidence>
<keyword evidence="1" id="KW-1133">Transmembrane helix</keyword>
<dbReference type="Pfam" id="PF00069">
    <property type="entry name" value="Pkinase"/>
    <property type="match status" value="1"/>
</dbReference>
<dbReference type="OrthoDB" id="1668230at2759"/>
<dbReference type="SMART" id="SM00164">
    <property type="entry name" value="TBC"/>
    <property type="match status" value="1"/>
</dbReference>
<evidence type="ECO:0000259" key="3">
    <source>
        <dbReference type="PROSITE" id="PS50086"/>
    </source>
</evidence>
<dbReference type="Gene3D" id="1.10.510.10">
    <property type="entry name" value="Transferase(Phosphotransferase) domain 1"/>
    <property type="match status" value="1"/>
</dbReference>
<keyword evidence="1" id="KW-0812">Transmembrane</keyword>
<organism evidence="4 5">
    <name type="scientific">Paragonimus heterotremus</name>
    <dbReference type="NCBI Taxonomy" id="100268"/>
    <lineage>
        <taxon>Eukaryota</taxon>
        <taxon>Metazoa</taxon>
        <taxon>Spiralia</taxon>
        <taxon>Lophotrochozoa</taxon>
        <taxon>Platyhelminthes</taxon>
        <taxon>Trematoda</taxon>
        <taxon>Digenea</taxon>
        <taxon>Plagiorchiida</taxon>
        <taxon>Troglotremata</taxon>
        <taxon>Troglotrematidae</taxon>
        <taxon>Paragonimus</taxon>
    </lineage>
</organism>
<reference evidence="4" key="1">
    <citation type="submission" date="2019-05" db="EMBL/GenBank/DDBJ databases">
        <title>Annotation for the trematode Paragonimus heterotremus.</title>
        <authorList>
            <person name="Choi Y.-J."/>
        </authorList>
    </citation>
    <scope>NUCLEOTIDE SEQUENCE</scope>
    <source>
        <strain evidence="4">LC</strain>
    </source>
</reference>
<dbReference type="InterPro" id="IPR036873">
    <property type="entry name" value="Rhodanese-like_dom_sf"/>
</dbReference>
<accession>A0A8J4WF64</accession>
<dbReference type="InterPro" id="IPR053083">
    <property type="entry name" value="TF_kinase-domain_protein"/>
</dbReference>
<feature type="domain" description="Protein kinase" evidence="2">
    <location>
        <begin position="1"/>
        <end position="295"/>
    </location>
</feature>
<name>A0A8J4WF64_9TREM</name>
<dbReference type="SUPFAM" id="SSF47923">
    <property type="entry name" value="Ypt/Rab-GAP domain of gyp1p"/>
    <property type="match status" value="2"/>
</dbReference>
<dbReference type="SUPFAM" id="SSF56112">
    <property type="entry name" value="Protein kinase-like (PK-like)"/>
    <property type="match status" value="1"/>
</dbReference>
<proteinExistence type="predicted"/>
<feature type="transmembrane region" description="Helical" evidence="1">
    <location>
        <begin position="714"/>
        <end position="735"/>
    </location>
</feature>
<keyword evidence="5" id="KW-1185">Reference proteome</keyword>
<dbReference type="PROSITE" id="PS50011">
    <property type="entry name" value="PROTEIN_KINASE_DOM"/>
    <property type="match status" value="1"/>
</dbReference>
<feature type="transmembrane region" description="Helical" evidence="1">
    <location>
        <begin position="777"/>
        <end position="798"/>
    </location>
</feature>
<comment type="caution">
    <text evidence="4">The sequence shown here is derived from an EMBL/GenBank/DDBJ whole genome shotgun (WGS) entry which is preliminary data.</text>
</comment>
<dbReference type="GO" id="GO:0005524">
    <property type="term" value="F:ATP binding"/>
    <property type="evidence" value="ECO:0007669"/>
    <property type="project" value="InterPro"/>
</dbReference>
<feature type="transmembrane region" description="Helical" evidence="1">
    <location>
        <begin position="742"/>
        <end position="765"/>
    </location>
</feature>
<dbReference type="Proteomes" id="UP000748531">
    <property type="component" value="Unassembled WGS sequence"/>
</dbReference>
<dbReference type="Gene3D" id="1.10.8.270">
    <property type="entry name" value="putative rabgap domain of human tbc1 domain family member 14 like domains"/>
    <property type="match status" value="1"/>
</dbReference>
<dbReference type="PANTHER" id="PTHR44305">
    <property type="entry name" value="SI:DKEY-192D15.2-RELATED"/>
    <property type="match status" value="1"/>
</dbReference>
<evidence type="ECO:0000256" key="1">
    <source>
        <dbReference type="SAM" id="Phobius"/>
    </source>
</evidence>
<keyword evidence="4" id="KW-0808">Transferase</keyword>
<sequence>MFQLPLGVTYFEVSRTGFTELELSGLPKLPLSVICFAKLHSLRRLSHPNLCQYVDIVRRKPERLLVVTEAYRKSLANIVNPVTDVIWIRCRMIECFTALDYLNEHHLVHSCLSPSNVMLDAREMVKIGGFGLFYATHWGQDVDFPISDPVYSAPETFLLSHIAGWNYIKSTCVSCPLNILSDVWSVGLIFFELIHGRHVGNPLHKLYHAANSNSAAVTGSSSVNLFATIQTLLEGLRLSKVQKNTFPDFMHIESSKDFEEPLNTIEQLCRQCLNFDPSSRPTPLIVISQLNNPELFDSGVRLRSSKENLTVESPFVDFSQNYIPVDYDFHSKPGHQMVKALEFLSNRTDVKELYYYWRLTGGNLDTLWRDALLQGTESQSPFDSFESRAHSGPTSLVGYISKPPILRLPHYLAMMRHEPSGVPYLVERWPTLHGAKSYSYHPRIVFLPCERLLERIGRIPLDILYPLFICRPILDQVACTREYGLSVRQFCPTVQPFLHSIRNVRPTSGDTDSISVRDMFYDADQDLVENQPTSVKEADVEYQVRRICLFRRLLNGLPVTEHLLRLEARKDIPPFLRSQIWSALLGIHRNHNFREKYAKAFYSCPRSFANVLEVDVEPSTVSECMHDQLDEKAINQIAVDLPRCHAYDALLASPIGQRSLRQVLISTLMLHPGSLEYTQGMDSVAAVFLRLCYPDEALAAACLHSFFTTKLPSFFATAGFTIGLKTFFNVLLRLFAFHLPGLACYLTDINVPLVGLTTGWIYTMFAHAMPLDRTELLWDTLVAGPSALPMFFYLAVFLQLDQQVHFESVGLEKICTILSNFPDVDLDKCRSDALRFSLSTPISLTTIDNFFTRTMARSVSSSKDMTTAFPNEAREPFISGQIVHDCKGTGARNASAPCSFYKRLCTPNAWPTHLEIPVESFHTAPSISEPSSLWLATDGLVPLLHAEDALEHLVRPDCFVLDVRRQSEYAKGCIADSVYRPPFELPISSCRTIGDDALVESAVSCGSFNADWELIDGPSGSRRTPRIVPKFLAGLLAEPAWIRATQARLDAVVKQTANRRTPLGATYVVQSPGLVIVVGGLDSGTQRPIAIQMADWLIRHEVDRVCALQGGIPALLNLPTGRDHLVCPSLPG</sequence>
<evidence type="ECO:0000259" key="2">
    <source>
        <dbReference type="PROSITE" id="PS50011"/>
    </source>
</evidence>
<evidence type="ECO:0000313" key="5">
    <source>
        <dbReference type="Proteomes" id="UP000748531"/>
    </source>
</evidence>
<dbReference type="GO" id="GO:0004672">
    <property type="term" value="F:protein kinase activity"/>
    <property type="evidence" value="ECO:0007669"/>
    <property type="project" value="InterPro"/>
</dbReference>